<dbReference type="AlphaFoldDB" id="N1R221"/>
<sequence>MEIKVSSRWTSPPAAACLLHRSSPPPSRSPLGVAPDPPGEARSTGRSSPWRFPLRAGDGVRFSSPNVAKGILWCGVMTVDRLRWGNKMLRKRIQPGDTEAKGEVPAAIPDLAAAIPDPK</sequence>
<reference evidence="1" key="1">
    <citation type="submission" date="2015-06" db="UniProtKB">
        <authorList>
            <consortium name="EnsemblPlants"/>
        </authorList>
    </citation>
    <scope>IDENTIFICATION</scope>
</reference>
<proteinExistence type="predicted"/>
<dbReference type="EnsemblPlants" id="EMT17578">
    <property type="protein sequence ID" value="EMT17578"/>
    <property type="gene ID" value="F775_43644"/>
</dbReference>
<name>N1R221_AEGTA</name>
<evidence type="ECO:0000313" key="1">
    <source>
        <dbReference type="EnsemblPlants" id="EMT17578"/>
    </source>
</evidence>
<organism evidence="1">
    <name type="scientific">Aegilops tauschii</name>
    <name type="common">Tausch's goatgrass</name>
    <name type="synonym">Aegilops squarrosa</name>
    <dbReference type="NCBI Taxonomy" id="37682"/>
    <lineage>
        <taxon>Eukaryota</taxon>
        <taxon>Viridiplantae</taxon>
        <taxon>Streptophyta</taxon>
        <taxon>Embryophyta</taxon>
        <taxon>Tracheophyta</taxon>
        <taxon>Spermatophyta</taxon>
        <taxon>Magnoliopsida</taxon>
        <taxon>Liliopsida</taxon>
        <taxon>Poales</taxon>
        <taxon>Poaceae</taxon>
        <taxon>BOP clade</taxon>
        <taxon>Pooideae</taxon>
        <taxon>Triticodae</taxon>
        <taxon>Triticeae</taxon>
        <taxon>Triticinae</taxon>
        <taxon>Aegilops</taxon>
    </lineage>
</organism>
<accession>N1R221</accession>
<protein>
    <submittedName>
        <fullName evidence="1">Uncharacterized protein</fullName>
    </submittedName>
</protein>